<dbReference type="InterPro" id="IPR001680">
    <property type="entry name" value="WD40_rpt"/>
</dbReference>
<dbReference type="SMART" id="SM00320">
    <property type="entry name" value="WD40"/>
    <property type="match status" value="7"/>
</dbReference>
<name>A0ABD0YC40_9HEMI</name>
<sequence length="383" mass="43234">MVCEESLNLLALARSDNSIEVWNLSHSPYIERTFVGTCGTVEDLAWFNKRLFSGGLQGSVIEHDLCSQTAKRFHPVTSGACWCIAVEKNRKQLAAGTEDGYINIIDISDDDMVYNRLLDRQEGRILCLKWDSTGNQIVTGSVDTVRVWNVQTGHAIHRMNTGRAADNAPTIVWSLDVTKDLTIATGDSRGMLCLWDGKTGMSLTTFHSHKADILSVCFDDTQQTVYCAGIDPLIVSFEKLKMRRGETKWAQGPHRSIHDHDVRCLNFCNGKLYSAGVDSYLAMSSFPPKLLLKFPPLLQPPTVSIADDMLILLRYPAHLELWRLASCRDETPVQLLRWQPPSEYHIKCAQISKDSKWLACSTLDRFRLYSIHYVCTSMRFIVI</sequence>
<gene>
    <name evidence="1" type="ORF">AAG570_013414</name>
</gene>
<dbReference type="Proteomes" id="UP001558652">
    <property type="component" value="Unassembled WGS sequence"/>
</dbReference>
<evidence type="ECO:0000313" key="2">
    <source>
        <dbReference type="Proteomes" id="UP001558652"/>
    </source>
</evidence>
<proteinExistence type="predicted"/>
<dbReference type="EMBL" id="JBFDAA010000009">
    <property type="protein sequence ID" value="KAL1128880.1"/>
    <property type="molecule type" value="Genomic_DNA"/>
</dbReference>
<dbReference type="AlphaFoldDB" id="A0ABD0YC40"/>
<dbReference type="SUPFAM" id="SSF50978">
    <property type="entry name" value="WD40 repeat-like"/>
    <property type="match status" value="1"/>
</dbReference>
<accession>A0ABD0YC40</accession>
<dbReference type="InterPro" id="IPR015943">
    <property type="entry name" value="WD40/YVTN_repeat-like_dom_sf"/>
</dbReference>
<dbReference type="InterPro" id="IPR036322">
    <property type="entry name" value="WD40_repeat_dom_sf"/>
</dbReference>
<evidence type="ECO:0000313" key="1">
    <source>
        <dbReference type="EMBL" id="KAL1128880.1"/>
    </source>
</evidence>
<organism evidence="1 2">
    <name type="scientific">Ranatra chinensis</name>
    <dbReference type="NCBI Taxonomy" id="642074"/>
    <lineage>
        <taxon>Eukaryota</taxon>
        <taxon>Metazoa</taxon>
        <taxon>Ecdysozoa</taxon>
        <taxon>Arthropoda</taxon>
        <taxon>Hexapoda</taxon>
        <taxon>Insecta</taxon>
        <taxon>Pterygota</taxon>
        <taxon>Neoptera</taxon>
        <taxon>Paraneoptera</taxon>
        <taxon>Hemiptera</taxon>
        <taxon>Heteroptera</taxon>
        <taxon>Panheteroptera</taxon>
        <taxon>Nepomorpha</taxon>
        <taxon>Nepidae</taxon>
        <taxon>Ranatrinae</taxon>
        <taxon>Ranatra</taxon>
    </lineage>
</organism>
<reference evidence="1 2" key="1">
    <citation type="submission" date="2024-07" db="EMBL/GenBank/DDBJ databases">
        <title>Chromosome-level genome assembly of the water stick insect Ranatra chinensis (Heteroptera: Nepidae).</title>
        <authorList>
            <person name="Liu X."/>
        </authorList>
    </citation>
    <scope>NUCLEOTIDE SEQUENCE [LARGE SCALE GENOMIC DNA]</scope>
    <source>
        <strain evidence="1">Cailab_2021Rc</strain>
        <tissue evidence="1">Muscle</tissue>
    </source>
</reference>
<dbReference type="InterPro" id="IPR046351">
    <property type="entry name" value="UTP4"/>
</dbReference>
<comment type="caution">
    <text evidence="1">The sequence shown here is derived from an EMBL/GenBank/DDBJ whole genome shotgun (WGS) entry which is preliminary data.</text>
</comment>
<dbReference type="PANTHER" id="PTHR44163">
    <property type="entry name" value="U3 SMALL NUCLEOLAR RNA-ASSOCIATED PROTEIN 4 HOMOLOG"/>
    <property type="match status" value="1"/>
</dbReference>
<dbReference type="Gene3D" id="2.130.10.10">
    <property type="entry name" value="YVTN repeat-like/Quinoprotein amine dehydrogenase"/>
    <property type="match status" value="2"/>
</dbReference>
<keyword evidence="2" id="KW-1185">Reference proteome</keyword>
<protein>
    <submittedName>
        <fullName evidence="1">Uncharacterized protein</fullName>
    </submittedName>
</protein>
<dbReference type="PANTHER" id="PTHR44163:SF1">
    <property type="entry name" value="U3 SMALL NUCLEOLAR RNA-ASSOCIATED PROTEIN 4 HOMOLOG"/>
    <property type="match status" value="1"/>
</dbReference>
<dbReference type="Pfam" id="PF00400">
    <property type="entry name" value="WD40"/>
    <property type="match status" value="2"/>
</dbReference>